<sequence length="244" mass="27208">MNKFIVPLGLGLLLSSSAAALAPDTPKLEVSPASIKFNRTIAVMPSGHPAYQINGSTYVPLRFLVDQTGGTIHYDETYKTIDIQYPKKYVQSQLSSTARNSDFKLKIHSEKPVYRAGEGLSIWATLEYLPDTEKVITHSSRLLSFAFTDDKGNSSPAMTLPKLEKTRLKKDMDLYASFTPYLIQNYNHNQLQLELSGPEDWDHVPTVLPPGRYSIGAFIRYSDGDDTTHVKPITLAADLEIEVK</sequence>
<dbReference type="RefSeq" id="WP_341419541.1">
    <property type="nucleotide sequence ID" value="NZ_JBBPCC010000030.1"/>
</dbReference>
<dbReference type="Pfam" id="PF07833">
    <property type="entry name" value="Cu_amine_oxidN1"/>
    <property type="match status" value="1"/>
</dbReference>
<keyword evidence="1" id="KW-0732">Signal</keyword>
<name>A0ABU9DW15_9BACL</name>
<protein>
    <submittedName>
        <fullName evidence="3">Stalk domain-containing protein</fullName>
    </submittedName>
</protein>
<evidence type="ECO:0000313" key="4">
    <source>
        <dbReference type="Proteomes" id="UP001469365"/>
    </source>
</evidence>
<comment type="caution">
    <text evidence="3">The sequence shown here is derived from an EMBL/GenBank/DDBJ whole genome shotgun (WGS) entry which is preliminary data.</text>
</comment>
<proteinExistence type="predicted"/>
<feature type="domain" description="Copper amine oxidase-like N-terminal" evidence="2">
    <location>
        <begin position="48"/>
        <end position="96"/>
    </location>
</feature>
<evidence type="ECO:0000313" key="3">
    <source>
        <dbReference type="EMBL" id="MEK8132406.1"/>
    </source>
</evidence>
<dbReference type="Proteomes" id="UP001469365">
    <property type="component" value="Unassembled WGS sequence"/>
</dbReference>
<evidence type="ECO:0000259" key="2">
    <source>
        <dbReference type="Pfam" id="PF07833"/>
    </source>
</evidence>
<reference evidence="3 4" key="1">
    <citation type="submission" date="2024-04" db="EMBL/GenBank/DDBJ databases">
        <title>draft genome sequnece of Paenibacillus filicis.</title>
        <authorList>
            <person name="Kim D.-U."/>
        </authorList>
    </citation>
    <scope>NUCLEOTIDE SEQUENCE [LARGE SCALE GENOMIC DNA]</scope>
    <source>
        <strain evidence="3 4">KACC14197</strain>
    </source>
</reference>
<feature type="signal peptide" evidence="1">
    <location>
        <begin position="1"/>
        <end position="22"/>
    </location>
</feature>
<dbReference type="EMBL" id="JBBPCC010000030">
    <property type="protein sequence ID" value="MEK8132406.1"/>
    <property type="molecule type" value="Genomic_DNA"/>
</dbReference>
<dbReference type="InterPro" id="IPR012854">
    <property type="entry name" value="Cu_amine_oxidase-like_N"/>
</dbReference>
<accession>A0ABU9DW15</accession>
<feature type="chain" id="PRO_5046513168" evidence="1">
    <location>
        <begin position="23"/>
        <end position="244"/>
    </location>
</feature>
<keyword evidence="4" id="KW-1185">Reference proteome</keyword>
<organism evidence="3 4">
    <name type="scientific">Paenibacillus filicis</name>
    <dbReference type="NCBI Taxonomy" id="669464"/>
    <lineage>
        <taxon>Bacteria</taxon>
        <taxon>Bacillati</taxon>
        <taxon>Bacillota</taxon>
        <taxon>Bacilli</taxon>
        <taxon>Bacillales</taxon>
        <taxon>Paenibacillaceae</taxon>
        <taxon>Paenibacillus</taxon>
    </lineage>
</organism>
<evidence type="ECO:0000256" key="1">
    <source>
        <dbReference type="SAM" id="SignalP"/>
    </source>
</evidence>
<gene>
    <name evidence="3" type="ORF">WMW72_31380</name>
</gene>